<dbReference type="PANTHER" id="PTHR11070">
    <property type="entry name" value="UVRD / RECB / PCRA DNA HELICASE FAMILY MEMBER"/>
    <property type="match status" value="1"/>
</dbReference>
<evidence type="ECO:0000256" key="12">
    <source>
        <dbReference type="PROSITE-ProRule" id="PRU00560"/>
    </source>
</evidence>
<dbReference type="RefSeq" id="WP_150609280.1">
    <property type="nucleotide sequence ID" value="NZ_CABPRY010000006.1"/>
</dbReference>
<evidence type="ECO:0000313" key="16">
    <source>
        <dbReference type="Proteomes" id="UP000396788"/>
    </source>
</evidence>
<proteinExistence type="inferred from homology"/>
<evidence type="ECO:0000256" key="6">
    <source>
        <dbReference type="ARBA" id="ARBA00023125"/>
    </source>
</evidence>
<keyword evidence="5 12" id="KW-0067">ATP-binding</keyword>
<evidence type="ECO:0000256" key="10">
    <source>
        <dbReference type="ARBA" id="ARBA00034923"/>
    </source>
</evidence>
<gene>
    <name evidence="15" type="ORF">PCE31107_02907</name>
</gene>
<dbReference type="CDD" id="cd17932">
    <property type="entry name" value="DEXQc_UvrD"/>
    <property type="match status" value="1"/>
</dbReference>
<evidence type="ECO:0000256" key="11">
    <source>
        <dbReference type="ARBA" id="ARBA00048988"/>
    </source>
</evidence>
<sequence length="630" mass="70237">MNDAIARILAPLNDEQMAVANCEGNCLVIAGPGSGKTNTISRKIAATLQNRSERIAAVTFTREAALELRARTIALAGKQAASRILVGTFHSVMNLMSFPDLATDNGREVVFGRDIIAGRPWPFGKTKWKIVKEGMRRSFILRALSELAIEDLTLEEASRIIEQVKSGRPAAELRHEQMTQIYTDIMSRQKVIDFQDILLKTNAGLESGAVPPLNVTRLFIDEYQDTDKPQFDMAAAHHRANVILTGVGDDDQSIYGFRNALGYEGMQMFERSFNAERLMLGNNYRSHAEIVSSATRVINHNLDRVDKNLVAMKGPGGKTAWKTFKTQEEEAHAAARYAADALRFGSDVAIFARNNRRLDEVEARLQSLGIPYRRPPGESILNSVEVMIFCAAIQAVVKPEKKVIDQLLSWCRVDEQSIVKLEKLFRGAFLLGQSEDFARAKIEDSVKEKWRGFVKLFTGWQSSLVIGADTLLIYGISDWLSSYAPDKRSQNVIQIARDMFMPRRADPERGILAQTVQDRLTAIKMAQSKRDEKKPEGADAPKVVELMTAHGSKGLEFDHVWVVGAEDDVFPAKDGTLEEERRLMFVAMTRARKDLMLSTGGGKPPSMFLKESGIERIVDQDNAYANLVDA</sequence>
<comment type="similarity">
    <text evidence="1">Belongs to the helicase family. UvrD subfamily.</text>
</comment>
<feature type="binding site" evidence="12">
    <location>
        <begin position="30"/>
        <end position="37"/>
    </location>
    <ligand>
        <name>ATP</name>
        <dbReference type="ChEBI" id="CHEBI:30616"/>
    </ligand>
</feature>
<protein>
    <recommendedName>
        <fullName evidence="9">DNA 3'-5' helicase</fullName>
        <ecNumber evidence="9">5.6.2.4</ecNumber>
    </recommendedName>
    <alternativeName>
        <fullName evidence="10">DNA 3'-5' helicase II</fullName>
    </alternativeName>
</protein>
<evidence type="ECO:0000256" key="5">
    <source>
        <dbReference type="ARBA" id="ARBA00022840"/>
    </source>
</evidence>
<keyword evidence="7" id="KW-0413">Isomerase</keyword>
<keyword evidence="4 12" id="KW-0347">Helicase</keyword>
<evidence type="ECO:0000313" key="15">
    <source>
        <dbReference type="EMBL" id="VVE16249.1"/>
    </source>
</evidence>
<evidence type="ECO:0000259" key="13">
    <source>
        <dbReference type="PROSITE" id="PS51198"/>
    </source>
</evidence>
<evidence type="ECO:0000256" key="9">
    <source>
        <dbReference type="ARBA" id="ARBA00034808"/>
    </source>
</evidence>
<dbReference type="AlphaFoldDB" id="A0A5E4VXI0"/>
<reference evidence="15 16" key="1">
    <citation type="submission" date="2019-08" db="EMBL/GenBank/DDBJ databases">
        <authorList>
            <person name="Peeters C."/>
        </authorList>
    </citation>
    <scope>NUCLEOTIDE SEQUENCE [LARGE SCALE GENOMIC DNA]</scope>
    <source>
        <strain evidence="15 16">LMG 31107</strain>
    </source>
</reference>
<evidence type="ECO:0000256" key="1">
    <source>
        <dbReference type="ARBA" id="ARBA00009922"/>
    </source>
</evidence>
<name>A0A5E4VXI0_9BURK</name>
<feature type="domain" description="UvrD-like helicase C-terminal" evidence="14">
    <location>
        <begin position="288"/>
        <end position="554"/>
    </location>
</feature>
<dbReference type="InterPro" id="IPR013986">
    <property type="entry name" value="DExx_box_DNA_helicase_dom_sf"/>
</dbReference>
<dbReference type="SUPFAM" id="SSF52540">
    <property type="entry name" value="P-loop containing nucleoside triphosphate hydrolases"/>
    <property type="match status" value="1"/>
</dbReference>
<dbReference type="Pfam" id="PF13361">
    <property type="entry name" value="UvrD_C"/>
    <property type="match status" value="2"/>
</dbReference>
<dbReference type="EMBL" id="CABPRY010000006">
    <property type="protein sequence ID" value="VVE16249.1"/>
    <property type="molecule type" value="Genomic_DNA"/>
</dbReference>
<dbReference type="Gene3D" id="1.10.486.10">
    <property type="entry name" value="PCRA, domain 4"/>
    <property type="match status" value="1"/>
</dbReference>
<dbReference type="GO" id="GO:0003677">
    <property type="term" value="F:DNA binding"/>
    <property type="evidence" value="ECO:0007669"/>
    <property type="project" value="UniProtKB-KW"/>
</dbReference>
<accession>A0A5E4VXI0</accession>
<comment type="catalytic activity">
    <reaction evidence="8">
        <text>Couples ATP hydrolysis with the unwinding of duplex DNA by translocating in the 3'-5' direction.</text>
        <dbReference type="EC" id="5.6.2.4"/>
    </reaction>
</comment>
<dbReference type="PROSITE" id="PS51198">
    <property type="entry name" value="UVRD_HELICASE_ATP_BIND"/>
    <property type="match status" value="1"/>
</dbReference>
<dbReference type="InterPro" id="IPR000212">
    <property type="entry name" value="DNA_helicase_UvrD/REP"/>
</dbReference>
<dbReference type="GO" id="GO:0005524">
    <property type="term" value="F:ATP binding"/>
    <property type="evidence" value="ECO:0007669"/>
    <property type="project" value="UniProtKB-UniRule"/>
</dbReference>
<keyword evidence="6" id="KW-0238">DNA-binding</keyword>
<dbReference type="PROSITE" id="PS51217">
    <property type="entry name" value="UVRD_HELICASE_CTER"/>
    <property type="match status" value="1"/>
</dbReference>
<evidence type="ECO:0000256" key="2">
    <source>
        <dbReference type="ARBA" id="ARBA00022741"/>
    </source>
</evidence>
<evidence type="ECO:0000259" key="14">
    <source>
        <dbReference type="PROSITE" id="PS51217"/>
    </source>
</evidence>
<dbReference type="EC" id="5.6.2.4" evidence="9"/>
<evidence type="ECO:0000256" key="7">
    <source>
        <dbReference type="ARBA" id="ARBA00023235"/>
    </source>
</evidence>
<dbReference type="Gene3D" id="3.40.50.300">
    <property type="entry name" value="P-loop containing nucleotide triphosphate hydrolases"/>
    <property type="match status" value="2"/>
</dbReference>
<dbReference type="InterPro" id="IPR014016">
    <property type="entry name" value="UvrD-like_ATP-bd"/>
</dbReference>
<dbReference type="Proteomes" id="UP000396788">
    <property type="component" value="Unassembled WGS sequence"/>
</dbReference>
<dbReference type="InterPro" id="IPR014017">
    <property type="entry name" value="DNA_helicase_UvrD-like_C"/>
</dbReference>
<evidence type="ECO:0000256" key="4">
    <source>
        <dbReference type="ARBA" id="ARBA00022806"/>
    </source>
</evidence>
<dbReference type="GO" id="GO:0043138">
    <property type="term" value="F:3'-5' DNA helicase activity"/>
    <property type="evidence" value="ECO:0007669"/>
    <property type="project" value="UniProtKB-EC"/>
</dbReference>
<keyword evidence="2 12" id="KW-0547">Nucleotide-binding</keyword>
<evidence type="ECO:0000256" key="8">
    <source>
        <dbReference type="ARBA" id="ARBA00034617"/>
    </source>
</evidence>
<dbReference type="PANTHER" id="PTHR11070:SF2">
    <property type="entry name" value="ATP-DEPENDENT DNA HELICASE SRS2"/>
    <property type="match status" value="1"/>
</dbReference>
<evidence type="ECO:0000256" key="3">
    <source>
        <dbReference type="ARBA" id="ARBA00022801"/>
    </source>
</evidence>
<feature type="domain" description="UvrD-like helicase ATP-binding" evidence="13">
    <location>
        <begin position="9"/>
        <end position="287"/>
    </location>
</feature>
<comment type="catalytic activity">
    <reaction evidence="11">
        <text>ATP + H2O = ADP + phosphate + H(+)</text>
        <dbReference type="Rhea" id="RHEA:13065"/>
        <dbReference type="ChEBI" id="CHEBI:15377"/>
        <dbReference type="ChEBI" id="CHEBI:15378"/>
        <dbReference type="ChEBI" id="CHEBI:30616"/>
        <dbReference type="ChEBI" id="CHEBI:43474"/>
        <dbReference type="ChEBI" id="CHEBI:456216"/>
        <dbReference type="EC" id="5.6.2.4"/>
    </reaction>
</comment>
<dbReference type="Pfam" id="PF00580">
    <property type="entry name" value="UvrD-helicase"/>
    <property type="match status" value="1"/>
</dbReference>
<dbReference type="Gene3D" id="1.10.10.160">
    <property type="match status" value="1"/>
</dbReference>
<keyword evidence="3 12" id="KW-0378">Hydrolase</keyword>
<dbReference type="InterPro" id="IPR027417">
    <property type="entry name" value="P-loop_NTPase"/>
</dbReference>
<dbReference type="GO" id="GO:0016887">
    <property type="term" value="F:ATP hydrolysis activity"/>
    <property type="evidence" value="ECO:0007669"/>
    <property type="project" value="RHEA"/>
</dbReference>
<organism evidence="15 16">
    <name type="scientific">Pandoraea cepalis</name>
    <dbReference type="NCBI Taxonomy" id="2508294"/>
    <lineage>
        <taxon>Bacteria</taxon>
        <taxon>Pseudomonadati</taxon>
        <taxon>Pseudomonadota</taxon>
        <taxon>Betaproteobacteria</taxon>
        <taxon>Burkholderiales</taxon>
        <taxon>Burkholderiaceae</taxon>
        <taxon>Pandoraea</taxon>
    </lineage>
</organism>
<dbReference type="GO" id="GO:0000725">
    <property type="term" value="P:recombinational repair"/>
    <property type="evidence" value="ECO:0007669"/>
    <property type="project" value="TreeGrafter"/>
</dbReference>